<feature type="transmembrane region" description="Helical" evidence="2">
    <location>
        <begin position="69"/>
        <end position="92"/>
    </location>
</feature>
<keyword evidence="2" id="KW-0472">Membrane</keyword>
<keyword evidence="4" id="KW-1185">Reference proteome</keyword>
<feature type="compositionally biased region" description="Low complexity" evidence="1">
    <location>
        <begin position="127"/>
        <end position="143"/>
    </location>
</feature>
<keyword evidence="2" id="KW-1133">Transmembrane helix</keyword>
<accession>A0ABR1JCU3</accession>
<organism evidence="3 4">
    <name type="scientific">Marasmiellus scandens</name>
    <dbReference type="NCBI Taxonomy" id="2682957"/>
    <lineage>
        <taxon>Eukaryota</taxon>
        <taxon>Fungi</taxon>
        <taxon>Dikarya</taxon>
        <taxon>Basidiomycota</taxon>
        <taxon>Agaricomycotina</taxon>
        <taxon>Agaricomycetes</taxon>
        <taxon>Agaricomycetidae</taxon>
        <taxon>Agaricales</taxon>
        <taxon>Marasmiineae</taxon>
        <taxon>Omphalotaceae</taxon>
        <taxon>Marasmiellus</taxon>
    </lineage>
</organism>
<name>A0ABR1JCU3_9AGAR</name>
<evidence type="ECO:0000313" key="3">
    <source>
        <dbReference type="EMBL" id="KAK7458110.1"/>
    </source>
</evidence>
<feature type="compositionally biased region" description="Polar residues" evidence="1">
    <location>
        <begin position="103"/>
        <end position="123"/>
    </location>
</feature>
<sequence>MRNPYPYDLSLLEQRQQSQATSSSSNIAYNPYLEKPENDVRPADLNDTSAINSKRHLKDIASFFVRKKFVILAILVVFSLGLGIGVGIGIAAKKPKQDIIATDASNGDNSAGLETSQTSSSNMVKKPSSSPSSSSSSSSSPSPSSQPSPSPTITNPATSEGPVVTLTPVPITESTTG</sequence>
<feature type="region of interest" description="Disordered" evidence="1">
    <location>
        <begin position="103"/>
        <end position="177"/>
    </location>
</feature>
<proteinExistence type="predicted"/>
<reference evidence="3 4" key="1">
    <citation type="submission" date="2024-01" db="EMBL/GenBank/DDBJ databases">
        <title>A draft genome for the cacao thread blight pathogen Marasmiellus scandens.</title>
        <authorList>
            <person name="Baruah I.K."/>
            <person name="Leung J."/>
            <person name="Bukari Y."/>
            <person name="Amoako-Attah I."/>
            <person name="Meinhardt L.W."/>
            <person name="Bailey B.A."/>
            <person name="Cohen S.P."/>
        </authorList>
    </citation>
    <scope>NUCLEOTIDE SEQUENCE [LARGE SCALE GENOMIC DNA]</scope>
    <source>
        <strain evidence="3 4">GH-19</strain>
    </source>
</reference>
<keyword evidence="2" id="KW-0812">Transmembrane</keyword>
<evidence type="ECO:0000256" key="2">
    <source>
        <dbReference type="SAM" id="Phobius"/>
    </source>
</evidence>
<gene>
    <name evidence="3" type="ORF">VKT23_010017</name>
</gene>
<protein>
    <submittedName>
        <fullName evidence="3">Uncharacterized protein</fullName>
    </submittedName>
</protein>
<evidence type="ECO:0000313" key="4">
    <source>
        <dbReference type="Proteomes" id="UP001498398"/>
    </source>
</evidence>
<evidence type="ECO:0000256" key="1">
    <source>
        <dbReference type="SAM" id="MobiDB-lite"/>
    </source>
</evidence>
<comment type="caution">
    <text evidence="3">The sequence shown here is derived from an EMBL/GenBank/DDBJ whole genome shotgun (WGS) entry which is preliminary data.</text>
</comment>
<feature type="region of interest" description="Disordered" evidence="1">
    <location>
        <begin position="17"/>
        <end position="42"/>
    </location>
</feature>
<dbReference type="EMBL" id="JBANRG010000018">
    <property type="protein sequence ID" value="KAK7458110.1"/>
    <property type="molecule type" value="Genomic_DNA"/>
</dbReference>
<dbReference type="Proteomes" id="UP001498398">
    <property type="component" value="Unassembled WGS sequence"/>
</dbReference>